<protein>
    <submittedName>
        <fullName evidence="1">Uncharacterized protein</fullName>
    </submittedName>
</protein>
<reference evidence="1" key="1">
    <citation type="submission" date="2021-10" db="EMBL/GenBank/DDBJ databases">
        <title>Psilocybe cubensis genome.</title>
        <authorList>
            <person name="Mckernan K.J."/>
            <person name="Crawford S."/>
            <person name="Trippe A."/>
            <person name="Kane L.T."/>
            <person name="Mclaughlin S."/>
        </authorList>
    </citation>
    <scope>NUCLEOTIDE SEQUENCE</scope>
    <source>
        <strain evidence="1">MGC-MH-2018</strain>
    </source>
</reference>
<dbReference type="Proteomes" id="UP000664032">
    <property type="component" value="Unassembled WGS sequence"/>
</dbReference>
<evidence type="ECO:0000313" key="2">
    <source>
        <dbReference type="Proteomes" id="UP000664032"/>
    </source>
</evidence>
<comment type="caution">
    <text evidence="1">The sequence shown here is derived from an EMBL/GenBank/DDBJ whole genome shotgun (WGS) entry which is preliminary data.</text>
</comment>
<accession>A0ACB8GNP5</accession>
<name>A0ACB8GNP5_PSICU</name>
<evidence type="ECO:0000313" key="1">
    <source>
        <dbReference type="EMBL" id="KAH9477291.1"/>
    </source>
</evidence>
<sequence length="185" mass="20691">MKFGIYGASTSTWSSGPFPARNLPREHAKGGFSFKLRKSRTIGAFLVFILWGQVALDITIVPRVVNVRYDAICDTRETSIAVLYFRYDLMKLRAPIVRVVTRDGAWIMFIVCGVFAGITPVAVRNQVSKAHMILGWPITILSVASCRMIMNMQTLDLSSTTTTDVEHDSVTLTELDTLQIELQDM</sequence>
<keyword evidence="2" id="KW-1185">Reference proteome</keyword>
<dbReference type="EMBL" id="JAFIQS020000009">
    <property type="protein sequence ID" value="KAH9477291.1"/>
    <property type="molecule type" value="Genomic_DNA"/>
</dbReference>
<gene>
    <name evidence="1" type="ORF">JR316_0009495</name>
</gene>
<organism evidence="1 2">
    <name type="scientific">Psilocybe cubensis</name>
    <name type="common">Psychedelic mushroom</name>
    <name type="synonym">Stropharia cubensis</name>
    <dbReference type="NCBI Taxonomy" id="181762"/>
    <lineage>
        <taxon>Eukaryota</taxon>
        <taxon>Fungi</taxon>
        <taxon>Dikarya</taxon>
        <taxon>Basidiomycota</taxon>
        <taxon>Agaricomycotina</taxon>
        <taxon>Agaricomycetes</taxon>
        <taxon>Agaricomycetidae</taxon>
        <taxon>Agaricales</taxon>
        <taxon>Agaricineae</taxon>
        <taxon>Strophariaceae</taxon>
        <taxon>Psilocybe</taxon>
    </lineage>
</organism>
<proteinExistence type="predicted"/>